<sequence length="66" mass="7293">MSHTPATIVVVRNQEEAEGSAQDATERLLNIIARLESKLEAREAMLVTSEKLKSARLNLQFALNAD</sequence>
<protein>
    <submittedName>
        <fullName evidence="1">Uncharacterized protein</fullName>
    </submittedName>
</protein>
<proteinExistence type="predicted"/>
<evidence type="ECO:0000313" key="2">
    <source>
        <dbReference type="Proteomes" id="UP001175271"/>
    </source>
</evidence>
<dbReference type="AlphaFoldDB" id="A0AA39LZE8"/>
<evidence type="ECO:0000313" key="1">
    <source>
        <dbReference type="EMBL" id="KAK0415891.1"/>
    </source>
</evidence>
<organism evidence="1 2">
    <name type="scientific">Steinernema hermaphroditum</name>
    <dbReference type="NCBI Taxonomy" id="289476"/>
    <lineage>
        <taxon>Eukaryota</taxon>
        <taxon>Metazoa</taxon>
        <taxon>Ecdysozoa</taxon>
        <taxon>Nematoda</taxon>
        <taxon>Chromadorea</taxon>
        <taxon>Rhabditida</taxon>
        <taxon>Tylenchina</taxon>
        <taxon>Panagrolaimomorpha</taxon>
        <taxon>Strongyloidoidea</taxon>
        <taxon>Steinernematidae</taxon>
        <taxon>Steinernema</taxon>
    </lineage>
</organism>
<dbReference type="Proteomes" id="UP001175271">
    <property type="component" value="Unassembled WGS sequence"/>
</dbReference>
<name>A0AA39LZE8_9BILA</name>
<comment type="caution">
    <text evidence="1">The sequence shown here is derived from an EMBL/GenBank/DDBJ whole genome shotgun (WGS) entry which is preliminary data.</text>
</comment>
<reference evidence="1" key="1">
    <citation type="submission" date="2023-06" db="EMBL/GenBank/DDBJ databases">
        <title>Genomic analysis of the entomopathogenic nematode Steinernema hermaphroditum.</title>
        <authorList>
            <person name="Schwarz E.M."/>
            <person name="Heppert J.K."/>
            <person name="Baniya A."/>
            <person name="Schwartz H.T."/>
            <person name="Tan C.-H."/>
            <person name="Antoshechkin I."/>
            <person name="Sternberg P.W."/>
            <person name="Goodrich-Blair H."/>
            <person name="Dillman A.R."/>
        </authorList>
    </citation>
    <scope>NUCLEOTIDE SEQUENCE</scope>
    <source>
        <strain evidence="1">PS9179</strain>
        <tissue evidence="1">Whole animal</tissue>
    </source>
</reference>
<dbReference type="EMBL" id="JAUCMV010000002">
    <property type="protein sequence ID" value="KAK0415891.1"/>
    <property type="molecule type" value="Genomic_DNA"/>
</dbReference>
<keyword evidence="2" id="KW-1185">Reference proteome</keyword>
<gene>
    <name evidence="1" type="ORF">QR680_012176</name>
</gene>
<accession>A0AA39LZE8</accession>